<dbReference type="Proteomes" id="UP000075515">
    <property type="component" value="Unassembled WGS sequence"/>
</dbReference>
<sequence length="280" mass="29017">MSSSSQRTLVILDERGAAARLPSQIASLVQGYRIIHLADTRHAPYCTLSRVSAARLVLLCLDLVRGYGISAVLLASAAAARAALPAVRIGCARAGIALHEGASLAAREVVRRHRFGDVAVLGGEIVDERAVAEALAEAGLSARMRAVPLDLAPLGEAGKDALGRLVEAQRTQVGTYVLGSSEAARIADLIRRFDPDAVIVEADAALAAEVAVALEAEPAAGKTASTVIRCATEASEHWQERIAELAGVAPDAVAGRWVMPAGPSEGPFAVALDEDGDPID</sequence>
<reference evidence="1 2" key="1">
    <citation type="submission" date="2014-02" db="EMBL/GenBank/DDBJ databases">
        <title>The small core and large imbalanced accessory genome model reveals a collaborative survival strategy of Sorangium cellulosum strains in nature.</title>
        <authorList>
            <person name="Han K."/>
            <person name="Peng R."/>
            <person name="Blom J."/>
            <person name="Li Y.-Z."/>
        </authorList>
    </citation>
    <scope>NUCLEOTIDE SEQUENCE [LARGE SCALE GENOMIC DNA]</scope>
    <source>
        <strain evidence="1 2">So0149</strain>
    </source>
</reference>
<gene>
    <name evidence="1" type="ORF">BE18_03195</name>
</gene>
<protein>
    <submittedName>
        <fullName evidence="1">Uncharacterized protein</fullName>
    </submittedName>
</protein>
<dbReference type="GO" id="GO:0016855">
    <property type="term" value="F:racemase and epimerase activity, acting on amino acids and derivatives"/>
    <property type="evidence" value="ECO:0007669"/>
    <property type="project" value="InterPro"/>
</dbReference>
<dbReference type="Gene3D" id="3.40.50.1860">
    <property type="match status" value="2"/>
</dbReference>
<evidence type="ECO:0000313" key="1">
    <source>
        <dbReference type="EMBL" id="KYF99982.1"/>
    </source>
</evidence>
<comment type="caution">
    <text evidence="1">The sequence shown here is derived from an EMBL/GenBank/DDBJ whole genome shotgun (WGS) entry which is preliminary data.</text>
</comment>
<dbReference type="AlphaFoldDB" id="A0A150T5H3"/>
<dbReference type="EMBL" id="JEMC01001064">
    <property type="protein sequence ID" value="KYF99982.1"/>
    <property type="molecule type" value="Genomic_DNA"/>
</dbReference>
<proteinExistence type="predicted"/>
<accession>A0A150T5H3</accession>
<name>A0A150T5H3_SORCE</name>
<organism evidence="1 2">
    <name type="scientific">Sorangium cellulosum</name>
    <name type="common">Polyangium cellulosum</name>
    <dbReference type="NCBI Taxonomy" id="56"/>
    <lineage>
        <taxon>Bacteria</taxon>
        <taxon>Pseudomonadati</taxon>
        <taxon>Myxococcota</taxon>
        <taxon>Polyangia</taxon>
        <taxon>Polyangiales</taxon>
        <taxon>Polyangiaceae</taxon>
        <taxon>Sorangium</taxon>
    </lineage>
</organism>
<evidence type="ECO:0000313" key="2">
    <source>
        <dbReference type="Proteomes" id="UP000075515"/>
    </source>
</evidence>
<dbReference type="InterPro" id="IPR001920">
    <property type="entry name" value="Asp/Glu_race"/>
</dbReference>